<evidence type="ECO:0000313" key="2">
    <source>
        <dbReference type="EMBL" id="KIK33963.1"/>
    </source>
</evidence>
<dbReference type="EMBL" id="KN835835">
    <property type="protein sequence ID" value="KIK33963.1"/>
    <property type="molecule type" value="Genomic_DNA"/>
</dbReference>
<sequence>MVGSQWTNKEQKAYLESQFSEFLKQQLQATLTGFWDTVCLEFLKRWHEIDVQYPDKSKHPNLTEAEKELLGEAVTRSHKSGRSSLNIMMKSINKMLGNRAKGTRVHMEVEIFSKMNYDSAVRGQIQEKIDSGLLVTRNEKLLAVRETTKAAYEAAPPEIKSLCKAKAAEERNSKASVILPGPRATERPTNAQYVKALKECIGPVSQFLDAVRQLTGWEWTVIGGGPDPRLGGMLNVVSYHTGINESGLTWKQATPNFTEKHLNPYLGYLATVFSEDDRKQRALDYIPPVVQDGNTSCRDAVPTTSDDSAQSPVPFTLDSAQSQMPFTSTSAVTAGGSSGAAPTGLPIIPQPQLPNGLPYFNLQGPDSEFPSFNNDTYSFSGGNLGIPSKLTLSPVPQMPTLPGGSFSSSSSALPSSHSPITSWNETYWNSMPPLHMAPLSQSDILPYNFNFYSPPSLDSAHESQHHINSNPISFSGTAALNPQEEPHHVDTPQQPALHLTAAPQPNNSTLNLVVTHPIHLDQPVLQTTALHLTAAPQPNNSTLNLVVTHPIHLDQPVLQTTALHLTAAPQPNNSTLNPTLNLVVTHPLHLDQQRPSKKETQIYLNHSIHLNVGR</sequence>
<name>A0A0D0APU1_9AGAM</name>
<gene>
    <name evidence="2" type="ORF">CY34DRAFT_110466</name>
</gene>
<evidence type="ECO:0000256" key="1">
    <source>
        <dbReference type="SAM" id="MobiDB-lite"/>
    </source>
</evidence>
<reference evidence="2 3" key="1">
    <citation type="submission" date="2014-04" db="EMBL/GenBank/DDBJ databases">
        <authorList>
            <consortium name="DOE Joint Genome Institute"/>
            <person name="Kuo A."/>
            <person name="Ruytinx J."/>
            <person name="Rineau F."/>
            <person name="Colpaert J."/>
            <person name="Kohler A."/>
            <person name="Nagy L.G."/>
            <person name="Floudas D."/>
            <person name="Copeland A."/>
            <person name="Barry K.W."/>
            <person name="Cichocki N."/>
            <person name="Veneault-Fourrey C."/>
            <person name="LaButti K."/>
            <person name="Lindquist E.A."/>
            <person name="Lipzen A."/>
            <person name="Lundell T."/>
            <person name="Morin E."/>
            <person name="Murat C."/>
            <person name="Sun H."/>
            <person name="Tunlid A."/>
            <person name="Henrissat B."/>
            <person name="Grigoriev I.V."/>
            <person name="Hibbett D.S."/>
            <person name="Martin F."/>
            <person name="Nordberg H.P."/>
            <person name="Cantor M.N."/>
            <person name="Hua S.X."/>
        </authorList>
    </citation>
    <scope>NUCLEOTIDE SEQUENCE [LARGE SCALE GENOMIC DNA]</scope>
    <source>
        <strain evidence="2 3">UH-Slu-Lm8-n1</strain>
    </source>
</reference>
<reference evidence="3" key="2">
    <citation type="submission" date="2015-01" db="EMBL/GenBank/DDBJ databases">
        <title>Evolutionary Origins and Diversification of the Mycorrhizal Mutualists.</title>
        <authorList>
            <consortium name="DOE Joint Genome Institute"/>
            <consortium name="Mycorrhizal Genomics Consortium"/>
            <person name="Kohler A."/>
            <person name="Kuo A."/>
            <person name="Nagy L.G."/>
            <person name="Floudas D."/>
            <person name="Copeland A."/>
            <person name="Barry K.W."/>
            <person name="Cichocki N."/>
            <person name="Veneault-Fourrey C."/>
            <person name="LaButti K."/>
            <person name="Lindquist E.A."/>
            <person name="Lipzen A."/>
            <person name="Lundell T."/>
            <person name="Morin E."/>
            <person name="Murat C."/>
            <person name="Riley R."/>
            <person name="Ohm R."/>
            <person name="Sun H."/>
            <person name="Tunlid A."/>
            <person name="Henrissat B."/>
            <person name="Grigoriev I.V."/>
            <person name="Hibbett D.S."/>
            <person name="Martin F."/>
        </authorList>
    </citation>
    <scope>NUCLEOTIDE SEQUENCE [LARGE SCALE GENOMIC DNA]</scope>
    <source>
        <strain evidence="3">UH-Slu-Lm8-n1</strain>
    </source>
</reference>
<organism evidence="2 3">
    <name type="scientific">Suillus luteus UH-Slu-Lm8-n1</name>
    <dbReference type="NCBI Taxonomy" id="930992"/>
    <lineage>
        <taxon>Eukaryota</taxon>
        <taxon>Fungi</taxon>
        <taxon>Dikarya</taxon>
        <taxon>Basidiomycota</taxon>
        <taxon>Agaricomycotina</taxon>
        <taxon>Agaricomycetes</taxon>
        <taxon>Agaricomycetidae</taxon>
        <taxon>Boletales</taxon>
        <taxon>Suillineae</taxon>
        <taxon>Suillaceae</taxon>
        <taxon>Suillus</taxon>
    </lineage>
</organism>
<proteinExistence type="predicted"/>
<feature type="compositionally biased region" description="Polar residues" evidence="1">
    <location>
        <begin position="466"/>
        <end position="480"/>
    </location>
</feature>
<dbReference type="OrthoDB" id="3068562at2759"/>
<feature type="region of interest" description="Disordered" evidence="1">
    <location>
        <begin position="460"/>
        <end position="493"/>
    </location>
</feature>
<dbReference type="Proteomes" id="UP000054485">
    <property type="component" value="Unassembled WGS sequence"/>
</dbReference>
<dbReference type="InParanoid" id="A0A0D0APU1"/>
<dbReference type="HOGENOM" id="CLU_444941_0_0_1"/>
<dbReference type="STRING" id="930992.A0A0D0APU1"/>
<keyword evidence="3" id="KW-1185">Reference proteome</keyword>
<accession>A0A0D0APU1</accession>
<dbReference type="AlphaFoldDB" id="A0A0D0APU1"/>
<evidence type="ECO:0000313" key="3">
    <source>
        <dbReference type="Proteomes" id="UP000054485"/>
    </source>
</evidence>
<protein>
    <submittedName>
        <fullName evidence="2">Uncharacterized protein</fullName>
    </submittedName>
</protein>